<evidence type="ECO:0000256" key="1">
    <source>
        <dbReference type="SAM" id="MobiDB-lite"/>
    </source>
</evidence>
<organism evidence="3 4">
    <name type="scientific">Haloferax larsenii</name>
    <dbReference type="NCBI Taxonomy" id="302484"/>
    <lineage>
        <taxon>Archaea</taxon>
        <taxon>Methanobacteriati</taxon>
        <taxon>Methanobacteriota</taxon>
        <taxon>Stenosarchaea group</taxon>
        <taxon>Halobacteria</taxon>
        <taxon>Halobacteriales</taxon>
        <taxon>Haloferacaceae</taxon>
        <taxon>Haloferax</taxon>
    </lineage>
</organism>
<protein>
    <recommendedName>
        <fullName evidence="2">DUF7130 domain-containing protein</fullName>
    </recommendedName>
</protein>
<keyword evidence="4" id="KW-1185">Reference proteome</keyword>
<proteinExistence type="predicted"/>
<dbReference type="RefSeq" id="WP_049918805.1">
    <property type="nucleotide sequence ID" value="NZ_CP078063.1"/>
</dbReference>
<evidence type="ECO:0000313" key="3">
    <source>
        <dbReference type="EMBL" id="UVE50349.1"/>
    </source>
</evidence>
<dbReference type="Pfam" id="PF23458">
    <property type="entry name" value="DUF7130"/>
    <property type="match status" value="1"/>
</dbReference>
<feature type="region of interest" description="Disordered" evidence="1">
    <location>
        <begin position="1"/>
        <end position="22"/>
    </location>
</feature>
<name>A0ABY5RDU1_HALLR</name>
<dbReference type="Proteomes" id="UP001058330">
    <property type="component" value="Chromosome"/>
</dbReference>
<evidence type="ECO:0000313" key="4">
    <source>
        <dbReference type="Proteomes" id="UP001058330"/>
    </source>
</evidence>
<reference evidence="3" key="1">
    <citation type="submission" date="2021-07" db="EMBL/GenBank/DDBJ databases">
        <title>Studies on halocins as antimicrobial molecules from haloarchaea.</title>
        <authorList>
            <person name="Kumar S."/>
            <person name="Khare S.K."/>
        </authorList>
    </citation>
    <scope>NUCLEOTIDE SEQUENCE</scope>
    <source>
        <strain evidence="3">NCIM 5678</strain>
    </source>
</reference>
<accession>A0ABY5RDU1</accession>
<dbReference type="InterPro" id="IPR055554">
    <property type="entry name" value="DUF7130"/>
</dbReference>
<feature type="domain" description="DUF7130" evidence="2">
    <location>
        <begin position="44"/>
        <end position="94"/>
    </location>
</feature>
<evidence type="ECO:0000259" key="2">
    <source>
        <dbReference type="Pfam" id="PF23458"/>
    </source>
</evidence>
<dbReference type="SUPFAM" id="SSF57802">
    <property type="entry name" value="Rubredoxin-like"/>
    <property type="match status" value="1"/>
</dbReference>
<dbReference type="EMBL" id="CP078063">
    <property type="protein sequence ID" value="UVE50349.1"/>
    <property type="molecule type" value="Genomic_DNA"/>
</dbReference>
<sequence>MATKSTKTPAQPARPFEGDPAMWETIERRSTTESRAVNPPSVVENRSLAHKNFGEAHLVWQCDDCGAVGSLTAFPSVCPDCNAAREALYYYTED</sequence>
<dbReference type="GeneID" id="74527245"/>
<gene>
    <name evidence="3" type="ORF">KU306_00095</name>
</gene>